<evidence type="ECO:0000313" key="2">
    <source>
        <dbReference type="Proteomes" id="UP000814140"/>
    </source>
</evidence>
<organism evidence="1 2">
    <name type="scientific">Artomyces pyxidatus</name>
    <dbReference type="NCBI Taxonomy" id="48021"/>
    <lineage>
        <taxon>Eukaryota</taxon>
        <taxon>Fungi</taxon>
        <taxon>Dikarya</taxon>
        <taxon>Basidiomycota</taxon>
        <taxon>Agaricomycotina</taxon>
        <taxon>Agaricomycetes</taxon>
        <taxon>Russulales</taxon>
        <taxon>Auriscalpiaceae</taxon>
        <taxon>Artomyces</taxon>
    </lineage>
</organism>
<comment type="caution">
    <text evidence="1">The sequence shown here is derived from an EMBL/GenBank/DDBJ whole genome shotgun (WGS) entry which is preliminary data.</text>
</comment>
<accession>A0ACB8TFV7</accession>
<proteinExistence type="predicted"/>
<gene>
    <name evidence="1" type="ORF">BV25DRAFT_1911962</name>
</gene>
<protein>
    <submittedName>
        <fullName evidence="1">Uncharacterized protein</fullName>
    </submittedName>
</protein>
<reference evidence="1" key="1">
    <citation type="submission" date="2021-03" db="EMBL/GenBank/DDBJ databases">
        <authorList>
            <consortium name="DOE Joint Genome Institute"/>
            <person name="Ahrendt S."/>
            <person name="Looney B.P."/>
            <person name="Miyauchi S."/>
            <person name="Morin E."/>
            <person name="Drula E."/>
            <person name="Courty P.E."/>
            <person name="Chicoki N."/>
            <person name="Fauchery L."/>
            <person name="Kohler A."/>
            <person name="Kuo A."/>
            <person name="Labutti K."/>
            <person name="Pangilinan J."/>
            <person name="Lipzen A."/>
            <person name="Riley R."/>
            <person name="Andreopoulos W."/>
            <person name="He G."/>
            <person name="Johnson J."/>
            <person name="Barry K.W."/>
            <person name="Grigoriev I.V."/>
            <person name="Nagy L."/>
            <person name="Hibbett D."/>
            <person name="Henrissat B."/>
            <person name="Matheny P.B."/>
            <person name="Labbe J."/>
            <person name="Martin F."/>
        </authorList>
    </citation>
    <scope>NUCLEOTIDE SEQUENCE</scope>
    <source>
        <strain evidence="1">HHB10654</strain>
    </source>
</reference>
<keyword evidence="2" id="KW-1185">Reference proteome</keyword>
<name>A0ACB8TFV7_9AGAM</name>
<dbReference type="Proteomes" id="UP000814140">
    <property type="component" value="Unassembled WGS sequence"/>
</dbReference>
<sequence>MDPIANLHNVPIIAAAGEGGTIWTNNTLPVLPEPPTVVVGHPRGARLVEFANLFLLHESMRFASSNPWVVERRILEVAENVISALIWNYTIFQQGQPAHLQRLLEGEFVDTVAGNIPLLKAVAFGTFKLRIRFRQAYTVVEAEHPNGAITEAERVQGHGFLRRDDNGNIPTPAVIRGRVVNDLLAGNVYLHSGRRDANNHIIQDFRSPAIYAIVQRAVYHGQFPGELESITHHCNPQQFADSFGQRVPIGAVLLAAVTDRWILDCRSLHGTREDRSFASDVYHDVFAKLRDRYIFLRSNPQWAAEDAAYRTHMASVFMRRIPNYNIFDTPNFTQHL</sequence>
<evidence type="ECO:0000313" key="1">
    <source>
        <dbReference type="EMBL" id="KAI0067313.1"/>
    </source>
</evidence>
<dbReference type="EMBL" id="MU277190">
    <property type="protein sequence ID" value="KAI0067313.1"/>
    <property type="molecule type" value="Genomic_DNA"/>
</dbReference>
<reference evidence="1" key="2">
    <citation type="journal article" date="2022" name="New Phytol.">
        <title>Evolutionary transition to the ectomycorrhizal habit in the genomes of a hyperdiverse lineage of mushroom-forming fungi.</title>
        <authorList>
            <person name="Looney B."/>
            <person name="Miyauchi S."/>
            <person name="Morin E."/>
            <person name="Drula E."/>
            <person name="Courty P.E."/>
            <person name="Kohler A."/>
            <person name="Kuo A."/>
            <person name="LaButti K."/>
            <person name="Pangilinan J."/>
            <person name="Lipzen A."/>
            <person name="Riley R."/>
            <person name="Andreopoulos W."/>
            <person name="He G."/>
            <person name="Johnson J."/>
            <person name="Nolan M."/>
            <person name="Tritt A."/>
            <person name="Barry K.W."/>
            <person name="Grigoriev I.V."/>
            <person name="Nagy L.G."/>
            <person name="Hibbett D."/>
            <person name="Henrissat B."/>
            <person name="Matheny P.B."/>
            <person name="Labbe J."/>
            <person name="Martin F.M."/>
        </authorList>
    </citation>
    <scope>NUCLEOTIDE SEQUENCE</scope>
    <source>
        <strain evidence="1">HHB10654</strain>
    </source>
</reference>